<dbReference type="Proteomes" id="UP000011864">
    <property type="component" value="Chromosome"/>
</dbReference>
<accession>K6YWN8</accession>
<dbReference type="EMBL" id="CP003837">
    <property type="protein sequence ID" value="AGH46356.1"/>
    <property type="molecule type" value="Genomic_DNA"/>
</dbReference>
<reference evidence="1 2" key="1">
    <citation type="journal article" date="2013" name="Genome Announc.">
        <title>Complete Genome Sequence of Glaciecola psychrophila Strain 170T.</title>
        <authorList>
            <person name="Yin J."/>
            <person name="Chen J."/>
            <person name="Liu G."/>
            <person name="Yu Y."/>
            <person name="Song L."/>
            <person name="Wang X."/>
            <person name="Qu X."/>
        </authorList>
    </citation>
    <scope>NUCLEOTIDE SEQUENCE [LARGE SCALE GENOMIC DNA]</scope>
    <source>
        <strain evidence="1 2">170</strain>
    </source>
</reference>
<dbReference type="HOGENOM" id="CLU_3274061_0_0_6"/>
<sequence>MGNQPSKWQLDLSLTYATQVGVYDLLLRGDIYNLFDNDSIV</sequence>
<gene>
    <name evidence="1" type="ORF">C427_4251</name>
</gene>
<organism evidence="1 2">
    <name type="scientific">Paraglaciecola psychrophila 170</name>
    <dbReference type="NCBI Taxonomy" id="1129794"/>
    <lineage>
        <taxon>Bacteria</taxon>
        <taxon>Pseudomonadati</taxon>
        <taxon>Pseudomonadota</taxon>
        <taxon>Gammaproteobacteria</taxon>
        <taxon>Alteromonadales</taxon>
        <taxon>Alteromonadaceae</taxon>
        <taxon>Paraglaciecola</taxon>
    </lineage>
</organism>
<dbReference type="AlphaFoldDB" id="K6YWN8"/>
<dbReference type="PATRIC" id="fig|1129794.4.peg.4233"/>
<evidence type="ECO:0000313" key="1">
    <source>
        <dbReference type="EMBL" id="AGH46356.1"/>
    </source>
</evidence>
<keyword evidence="2" id="KW-1185">Reference proteome</keyword>
<name>K6YWN8_9ALTE</name>
<dbReference type="KEGG" id="gps:C427_4251"/>
<evidence type="ECO:0000313" key="2">
    <source>
        <dbReference type="Proteomes" id="UP000011864"/>
    </source>
</evidence>
<protein>
    <submittedName>
        <fullName evidence="1">Uncharacterized protein</fullName>
    </submittedName>
</protein>
<proteinExistence type="predicted"/>
<dbReference type="STRING" id="1129794.C427_4251"/>